<dbReference type="SUPFAM" id="SSF88659">
    <property type="entry name" value="Sigma3 and sigma4 domains of RNA polymerase sigma factors"/>
    <property type="match status" value="1"/>
</dbReference>
<dbReference type="EMBL" id="RAPN01000003">
    <property type="protein sequence ID" value="RKD87826.1"/>
    <property type="molecule type" value="Genomic_DNA"/>
</dbReference>
<keyword evidence="8" id="KW-1185">Reference proteome</keyword>
<dbReference type="RefSeq" id="WP_170154622.1">
    <property type="nucleotide sequence ID" value="NZ_RAPN01000003.1"/>
</dbReference>
<dbReference type="InterPro" id="IPR007627">
    <property type="entry name" value="RNA_pol_sigma70_r2"/>
</dbReference>
<accession>A0A419VXA1</accession>
<evidence type="ECO:0000256" key="3">
    <source>
        <dbReference type="ARBA" id="ARBA00023082"/>
    </source>
</evidence>
<gene>
    <name evidence="7" type="ORF">BC643_3833</name>
</gene>
<dbReference type="AlphaFoldDB" id="A0A419VXA1"/>
<dbReference type="GO" id="GO:0006352">
    <property type="term" value="P:DNA-templated transcription initiation"/>
    <property type="evidence" value="ECO:0007669"/>
    <property type="project" value="InterPro"/>
</dbReference>
<dbReference type="Gene3D" id="1.10.1740.10">
    <property type="match status" value="1"/>
</dbReference>
<proteinExistence type="inferred from homology"/>
<evidence type="ECO:0000259" key="6">
    <source>
        <dbReference type="Pfam" id="PF08281"/>
    </source>
</evidence>
<feature type="domain" description="RNA polymerase sigma-70 region 2" evidence="5">
    <location>
        <begin position="23"/>
        <end position="89"/>
    </location>
</feature>
<organism evidence="7 8">
    <name type="scientific">Mangrovibacterium diazotrophicum</name>
    <dbReference type="NCBI Taxonomy" id="1261403"/>
    <lineage>
        <taxon>Bacteria</taxon>
        <taxon>Pseudomonadati</taxon>
        <taxon>Bacteroidota</taxon>
        <taxon>Bacteroidia</taxon>
        <taxon>Marinilabiliales</taxon>
        <taxon>Prolixibacteraceae</taxon>
        <taxon>Mangrovibacterium</taxon>
    </lineage>
</organism>
<evidence type="ECO:0000256" key="4">
    <source>
        <dbReference type="ARBA" id="ARBA00023163"/>
    </source>
</evidence>
<dbReference type="InterPro" id="IPR013325">
    <property type="entry name" value="RNA_pol_sigma_r2"/>
</dbReference>
<dbReference type="InterPro" id="IPR014284">
    <property type="entry name" value="RNA_pol_sigma-70_dom"/>
</dbReference>
<evidence type="ECO:0000313" key="8">
    <source>
        <dbReference type="Proteomes" id="UP000283387"/>
    </source>
</evidence>
<reference evidence="7 8" key="1">
    <citation type="submission" date="2018-09" db="EMBL/GenBank/DDBJ databases">
        <title>Genomic Encyclopedia of Archaeal and Bacterial Type Strains, Phase II (KMG-II): from individual species to whole genera.</title>
        <authorList>
            <person name="Goeker M."/>
        </authorList>
    </citation>
    <scope>NUCLEOTIDE SEQUENCE [LARGE SCALE GENOMIC DNA]</scope>
    <source>
        <strain evidence="7 8">DSM 27148</strain>
    </source>
</reference>
<dbReference type="GO" id="GO:0003677">
    <property type="term" value="F:DNA binding"/>
    <property type="evidence" value="ECO:0007669"/>
    <property type="project" value="InterPro"/>
</dbReference>
<dbReference type="PANTHER" id="PTHR43133:SF46">
    <property type="entry name" value="RNA POLYMERASE SIGMA-70 FACTOR ECF SUBFAMILY"/>
    <property type="match status" value="1"/>
</dbReference>
<sequence length="190" mass="22276">MEISDNELTLLLNKGSKNAFATLYERYGRRIYLFALGYLKSDSDAEELVQDVFVKLWERRTSLDEQKNLKAYIFKIVVNTIYDIIRKRNVEQAFLDFAAGKTNNTDDVWDKVVYNDMLTHVNSLVDAMPEQRRKIFKMSKETGLTNDEIAIKLGISKRTVENQLYRATLFLKDNLGSNMVLMLLYYYLFH</sequence>
<evidence type="ECO:0000256" key="2">
    <source>
        <dbReference type="ARBA" id="ARBA00023015"/>
    </source>
</evidence>
<dbReference type="SUPFAM" id="SSF88946">
    <property type="entry name" value="Sigma2 domain of RNA polymerase sigma factors"/>
    <property type="match status" value="1"/>
</dbReference>
<name>A0A419VXA1_9BACT</name>
<dbReference type="Proteomes" id="UP000283387">
    <property type="component" value="Unassembled WGS sequence"/>
</dbReference>
<dbReference type="InterPro" id="IPR014327">
    <property type="entry name" value="RNA_pol_sigma70_bacteroid"/>
</dbReference>
<dbReference type="GO" id="GO:0016987">
    <property type="term" value="F:sigma factor activity"/>
    <property type="evidence" value="ECO:0007669"/>
    <property type="project" value="UniProtKB-KW"/>
</dbReference>
<comment type="similarity">
    <text evidence="1">Belongs to the sigma-70 factor family. ECF subfamily.</text>
</comment>
<keyword evidence="4" id="KW-0804">Transcription</keyword>
<dbReference type="Gene3D" id="1.10.10.10">
    <property type="entry name" value="Winged helix-like DNA-binding domain superfamily/Winged helix DNA-binding domain"/>
    <property type="match status" value="1"/>
</dbReference>
<feature type="domain" description="RNA polymerase sigma factor 70 region 4 type 2" evidence="6">
    <location>
        <begin position="124"/>
        <end position="167"/>
    </location>
</feature>
<protein>
    <submittedName>
        <fullName evidence="7">RNA polymerase sigma-70 factor (ECF subfamily)</fullName>
    </submittedName>
</protein>
<dbReference type="InterPro" id="IPR013249">
    <property type="entry name" value="RNA_pol_sigma70_r4_t2"/>
</dbReference>
<dbReference type="Pfam" id="PF08281">
    <property type="entry name" value="Sigma70_r4_2"/>
    <property type="match status" value="1"/>
</dbReference>
<keyword evidence="2" id="KW-0805">Transcription regulation</keyword>
<evidence type="ECO:0000256" key="1">
    <source>
        <dbReference type="ARBA" id="ARBA00010641"/>
    </source>
</evidence>
<comment type="caution">
    <text evidence="7">The sequence shown here is derived from an EMBL/GenBank/DDBJ whole genome shotgun (WGS) entry which is preliminary data.</text>
</comment>
<dbReference type="InterPro" id="IPR013324">
    <property type="entry name" value="RNA_pol_sigma_r3/r4-like"/>
</dbReference>
<dbReference type="PANTHER" id="PTHR43133">
    <property type="entry name" value="RNA POLYMERASE ECF-TYPE SIGMA FACTO"/>
    <property type="match status" value="1"/>
</dbReference>
<evidence type="ECO:0000259" key="5">
    <source>
        <dbReference type="Pfam" id="PF04542"/>
    </source>
</evidence>
<dbReference type="Pfam" id="PF04542">
    <property type="entry name" value="Sigma70_r2"/>
    <property type="match status" value="1"/>
</dbReference>
<dbReference type="InterPro" id="IPR039425">
    <property type="entry name" value="RNA_pol_sigma-70-like"/>
</dbReference>
<keyword evidence="3" id="KW-0731">Sigma factor</keyword>
<dbReference type="NCBIfam" id="TIGR02985">
    <property type="entry name" value="Sig70_bacteroi1"/>
    <property type="match status" value="1"/>
</dbReference>
<dbReference type="InterPro" id="IPR036388">
    <property type="entry name" value="WH-like_DNA-bd_sf"/>
</dbReference>
<evidence type="ECO:0000313" key="7">
    <source>
        <dbReference type="EMBL" id="RKD87826.1"/>
    </source>
</evidence>
<dbReference type="NCBIfam" id="TIGR02937">
    <property type="entry name" value="sigma70-ECF"/>
    <property type="match status" value="1"/>
</dbReference>